<dbReference type="InterPro" id="IPR011084">
    <property type="entry name" value="DRMBL"/>
</dbReference>
<evidence type="ECO:0000256" key="1">
    <source>
        <dbReference type="ARBA" id="ARBA00004123"/>
    </source>
</evidence>
<evidence type="ECO:0000256" key="2">
    <source>
        <dbReference type="ARBA" id="ARBA00010304"/>
    </source>
</evidence>
<keyword evidence="5" id="KW-0539">Nucleus</keyword>
<proteinExistence type="inferred from homology"/>
<feature type="region of interest" description="Disordered" evidence="6">
    <location>
        <begin position="14"/>
        <end position="42"/>
    </location>
</feature>
<evidence type="ECO:0000256" key="4">
    <source>
        <dbReference type="ARBA" id="ARBA00023204"/>
    </source>
</evidence>
<dbReference type="SUPFAM" id="SSF56281">
    <property type="entry name" value="Metallo-hydrolase/oxidoreductase"/>
    <property type="match status" value="1"/>
</dbReference>
<protein>
    <submittedName>
        <fullName evidence="10">DNA repair metallo-beta-lactamase domain-containing protein</fullName>
    </submittedName>
</protein>
<accession>A0A5S6R1I3</accession>
<feature type="region of interest" description="Disordered" evidence="6">
    <location>
        <begin position="61"/>
        <end position="95"/>
    </location>
</feature>
<dbReference type="InterPro" id="IPR036866">
    <property type="entry name" value="RibonucZ/Hydroxyglut_hydro"/>
</dbReference>
<dbReference type="GO" id="GO:0006303">
    <property type="term" value="P:double-strand break repair via nonhomologous end joining"/>
    <property type="evidence" value="ECO:0007669"/>
    <property type="project" value="TreeGrafter"/>
</dbReference>
<dbReference type="CDD" id="cd16273">
    <property type="entry name" value="SNM1A-1C-like_MBL-fold"/>
    <property type="match status" value="1"/>
</dbReference>
<dbReference type="PANTHER" id="PTHR23240">
    <property type="entry name" value="DNA CROSS-LINK REPAIR PROTEIN PSO2/SNM1-RELATED"/>
    <property type="match status" value="1"/>
</dbReference>
<evidence type="ECO:0000256" key="6">
    <source>
        <dbReference type="SAM" id="MobiDB-lite"/>
    </source>
</evidence>
<feature type="domain" description="DNA repair metallo-beta-lactamase" evidence="7">
    <location>
        <begin position="361"/>
        <end position="461"/>
    </location>
</feature>
<evidence type="ECO:0000256" key="3">
    <source>
        <dbReference type="ARBA" id="ARBA00022763"/>
    </source>
</evidence>
<name>A0A5S6R1I3_TRIMR</name>
<dbReference type="GO" id="GO:0003684">
    <property type="term" value="F:damaged DNA binding"/>
    <property type="evidence" value="ECO:0007669"/>
    <property type="project" value="TreeGrafter"/>
</dbReference>
<feature type="compositionally biased region" description="Polar residues" evidence="6">
    <location>
        <begin position="80"/>
        <end position="92"/>
    </location>
</feature>
<evidence type="ECO:0000259" key="8">
    <source>
        <dbReference type="Pfam" id="PF12706"/>
    </source>
</evidence>
<dbReference type="Proteomes" id="UP000046395">
    <property type="component" value="Unassembled WGS sequence"/>
</dbReference>
<dbReference type="PANTHER" id="PTHR23240:SF6">
    <property type="entry name" value="DNA CROSS-LINK REPAIR 1A PROTEIN"/>
    <property type="match status" value="1"/>
</dbReference>
<feature type="compositionally biased region" description="Low complexity" evidence="6">
    <location>
        <begin position="63"/>
        <end position="74"/>
    </location>
</feature>
<comment type="subcellular location">
    <subcellularLocation>
        <location evidence="1">Nucleus</location>
    </subcellularLocation>
</comment>
<dbReference type="Pfam" id="PF12706">
    <property type="entry name" value="Lactamase_B_2"/>
    <property type="match status" value="1"/>
</dbReference>
<comment type="similarity">
    <text evidence="2">Belongs to the DNA repair metallo-beta-lactamase (DRMBL) family.</text>
</comment>
<evidence type="ECO:0000256" key="5">
    <source>
        <dbReference type="ARBA" id="ARBA00023242"/>
    </source>
</evidence>
<dbReference type="GO" id="GO:0005634">
    <property type="term" value="C:nucleus"/>
    <property type="evidence" value="ECO:0007669"/>
    <property type="project" value="UniProtKB-SubCell"/>
</dbReference>
<keyword evidence="9" id="KW-1185">Reference proteome</keyword>
<evidence type="ECO:0000313" key="10">
    <source>
        <dbReference type="WBParaSite" id="TMUE_3000013159.1"/>
    </source>
</evidence>
<keyword evidence="3" id="KW-0227">DNA damage</keyword>
<reference evidence="10" key="1">
    <citation type="submission" date="2019-12" db="UniProtKB">
        <authorList>
            <consortium name="WormBaseParasite"/>
        </authorList>
    </citation>
    <scope>IDENTIFICATION</scope>
</reference>
<feature type="domain" description="Metallo-beta-lactamase" evidence="8">
    <location>
        <begin position="165"/>
        <end position="307"/>
    </location>
</feature>
<sequence length="479" mass="54501">MQMKFDLWKHEDLKSRLRKRSNKEEGPPGIAAEIQARKTTQRSITSFIQVKERTVASELFDCSAPSPSSTPGSPKEGASLSESNNQLCSSPNPERLDYGQQTKLTAFFKCSEEFTSRAETPKENTSNKQASPEFTCRSKSRECPFYKFIPGTSCVVDAFMYGYVPQVKMYFLTHFHSDHYSGLNRRFTMPIYCSKVTAKLVALKLKVAQRFLRVLELDQWSTLPDGTAVMAINANHCPGAVMFIFKTKRGELILHTGDFRAEDTVVQNSIWEQVRIDLLFLDTTYCDPAYVFPEQHKVIAEALAFIQAKMQTHPNLLIVIGAYVIGKERIFAAVAEALDCKICVERPKLQVLNCLEDAALKTRLTLEKSDTFLHVMPMGSITKKRLADYLKLYPNYKHVLGILPTGWQFRPRQCSLVVPFEGHETVTLLGVPYSEHSSYVELKRFVQAIRPKRIIPTVNASSKTSRSYMLQTFSRWLEE</sequence>
<dbReference type="Gene3D" id="3.60.15.10">
    <property type="entry name" value="Ribonuclease Z/Hydroxyacylglutathione hydrolase-like"/>
    <property type="match status" value="1"/>
</dbReference>
<dbReference type="AlphaFoldDB" id="A0A5S6R1I3"/>
<evidence type="ECO:0000259" key="7">
    <source>
        <dbReference type="Pfam" id="PF07522"/>
    </source>
</evidence>
<dbReference type="STRING" id="70415.A0A5S6R1I3"/>
<dbReference type="InterPro" id="IPR001279">
    <property type="entry name" value="Metallo-B-lactamas"/>
</dbReference>
<organism evidence="9 10">
    <name type="scientific">Trichuris muris</name>
    <name type="common">Mouse whipworm</name>
    <dbReference type="NCBI Taxonomy" id="70415"/>
    <lineage>
        <taxon>Eukaryota</taxon>
        <taxon>Metazoa</taxon>
        <taxon>Ecdysozoa</taxon>
        <taxon>Nematoda</taxon>
        <taxon>Enoplea</taxon>
        <taxon>Dorylaimia</taxon>
        <taxon>Trichinellida</taxon>
        <taxon>Trichuridae</taxon>
        <taxon>Trichuris</taxon>
    </lineage>
</organism>
<dbReference type="WBParaSite" id="TMUE_3000013159.1">
    <property type="protein sequence ID" value="TMUE_3000013159.1"/>
    <property type="gene ID" value="WBGene00302887"/>
</dbReference>
<dbReference type="Gene3D" id="3.40.50.12650">
    <property type="match status" value="1"/>
</dbReference>
<keyword evidence="4" id="KW-0234">DNA repair</keyword>
<evidence type="ECO:0000313" key="9">
    <source>
        <dbReference type="Proteomes" id="UP000046395"/>
    </source>
</evidence>
<dbReference type="GO" id="GO:0036297">
    <property type="term" value="P:interstrand cross-link repair"/>
    <property type="evidence" value="ECO:0007669"/>
    <property type="project" value="TreeGrafter"/>
</dbReference>
<dbReference type="Pfam" id="PF07522">
    <property type="entry name" value="DRMBL"/>
    <property type="match status" value="1"/>
</dbReference>
<dbReference type="FunFam" id="3.40.50.12650:FF:000001">
    <property type="entry name" value="DNA cross-link repair 1A"/>
    <property type="match status" value="1"/>
</dbReference>
<dbReference type="GO" id="GO:0035312">
    <property type="term" value="F:5'-3' DNA exonuclease activity"/>
    <property type="evidence" value="ECO:0007669"/>
    <property type="project" value="TreeGrafter"/>
</dbReference>